<keyword evidence="2" id="KW-0808">Transferase</keyword>
<protein>
    <submittedName>
        <fullName evidence="2">Polysaccharide pyruvyl transferase family protein</fullName>
    </submittedName>
</protein>
<dbReference type="EMBL" id="SOZD01000002">
    <property type="protein sequence ID" value="TFF24981.1"/>
    <property type="molecule type" value="Genomic_DNA"/>
</dbReference>
<evidence type="ECO:0000313" key="3">
    <source>
        <dbReference type="Proteomes" id="UP000298179"/>
    </source>
</evidence>
<gene>
    <name evidence="2" type="ORF">E3C22_06245</name>
</gene>
<keyword evidence="3" id="KW-1185">Reference proteome</keyword>
<accession>A0A4Y8RNU7</accession>
<comment type="caution">
    <text evidence="2">The sequence shown here is derived from an EMBL/GenBank/DDBJ whole genome shotgun (WGS) entry which is preliminary data.</text>
</comment>
<feature type="domain" description="Polysaccharide pyruvyl transferase" evidence="1">
    <location>
        <begin position="105"/>
        <end position="269"/>
    </location>
</feature>
<organism evidence="2 3">
    <name type="scientific">Jiella endophytica</name>
    <dbReference type="NCBI Taxonomy" id="2558362"/>
    <lineage>
        <taxon>Bacteria</taxon>
        <taxon>Pseudomonadati</taxon>
        <taxon>Pseudomonadota</taxon>
        <taxon>Alphaproteobacteria</taxon>
        <taxon>Hyphomicrobiales</taxon>
        <taxon>Aurantimonadaceae</taxon>
        <taxon>Jiella</taxon>
    </lineage>
</organism>
<reference evidence="2 3" key="1">
    <citation type="submission" date="2019-03" db="EMBL/GenBank/DDBJ databases">
        <title>Jiella endophytica sp. nov., a novel endophytic bacterium isolated from root of Ficus microcarpa Linn. f.</title>
        <authorList>
            <person name="Tuo L."/>
        </authorList>
    </citation>
    <scope>NUCLEOTIDE SEQUENCE [LARGE SCALE GENOMIC DNA]</scope>
    <source>
        <strain evidence="2 3">CBS5Q-3</strain>
    </source>
</reference>
<dbReference type="Proteomes" id="UP000298179">
    <property type="component" value="Unassembled WGS sequence"/>
</dbReference>
<evidence type="ECO:0000313" key="2">
    <source>
        <dbReference type="EMBL" id="TFF24981.1"/>
    </source>
</evidence>
<dbReference type="AlphaFoldDB" id="A0A4Y8RNU7"/>
<dbReference type="GO" id="GO:0016740">
    <property type="term" value="F:transferase activity"/>
    <property type="evidence" value="ECO:0007669"/>
    <property type="project" value="UniProtKB-KW"/>
</dbReference>
<evidence type="ECO:0000259" key="1">
    <source>
        <dbReference type="Pfam" id="PF04230"/>
    </source>
</evidence>
<name>A0A4Y8RNU7_9HYPH</name>
<dbReference type="InterPro" id="IPR007345">
    <property type="entry name" value="Polysacch_pyruvyl_Trfase"/>
</dbReference>
<dbReference type="Pfam" id="PF04230">
    <property type="entry name" value="PS_pyruv_trans"/>
    <property type="match status" value="1"/>
</dbReference>
<sequence length="366" mass="41336">MNDIIGNGTITGSTSTEAEASIRGRRHLASFREGIETLRRKFVRRELNLTWASLAEEHRHVNFGDALSPIIVTAISGRRIRKIPFETAEPRLSAIGTIAQNFAGGTVQLWGSGIDRYTPGRNVDKAGYRLPPETRFEIAACRGRHTQELFRSLGVAAPEVFGDPGWFVRKIWPEHASQEKLYDIGVVPHLSEWNGRRTDALLKPGLRRYEIPEDLAGRVTIVNPIAERSFDGVGEVIRKIGQCRRVLSSSLHGIVVAEALGVPAFPFGVTRQHGPQEVEVTASILVDHRMMDLYSILDRKTVPAYCWPRLRPLDWHAVLEWAERQQSVYHFDARPLFDAFPFRKAVAYEAERWPVRDDLLVDGDFL</sequence>
<dbReference type="RefSeq" id="WP_134761151.1">
    <property type="nucleotide sequence ID" value="NZ_SOZD01000002.1"/>
</dbReference>
<proteinExistence type="predicted"/>
<dbReference type="OrthoDB" id="9803627at2"/>